<proteinExistence type="predicted"/>
<gene>
    <name evidence="1" type="ordered locus">Mmah_1751</name>
</gene>
<keyword evidence="2" id="KW-1185">Reference proteome</keyword>
<dbReference type="EMBL" id="CP001994">
    <property type="protein sequence ID" value="ADE37246.1"/>
    <property type="molecule type" value="Genomic_DNA"/>
</dbReference>
<dbReference type="HOGENOM" id="CLU_204303_0_0_2"/>
<protein>
    <submittedName>
        <fullName evidence="1">Uncharacterized protein</fullName>
    </submittedName>
</protein>
<dbReference type="KEGG" id="mmh:Mmah_1751"/>
<dbReference type="RefSeq" id="WP_013038188.1">
    <property type="nucleotide sequence ID" value="NC_014002.1"/>
</dbReference>
<organism evidence="1 2">
    <name type="scientific">Methanohalophilus mahii (strain ATCC 35705 / DSM 5219 / SLP)</name>
    <dbReference type="NCBI Taxonomy" id="547558"/>
    <lineage>
        <taxon>Archaea</taxon>
        <taxon>Methanobacteriati</taxon>
        <taxon>Methanobacteriota</taxon>
        <taxon>Stenosarchaea group</taxon>
        <taxon>Methanomicrobia</taxon>
        <taxon>Methanosarcinales</taxon>
        <taxon>Methanosarcinaceae</taxon>
        <taxon>Methanohalophilus</taxon>
    </lineage>
</organism>
<accession>D5E7V8</accession>
<dbReference type="Proteomes" id="UP000001059">
    <property type="component" value="Chromosome"/>
</dbReference>
<name>D5E7V8_METMS</name>
<dbReference type="GeneID" id="8983934"/>
<dbReference type="STRING" id="547558.Mmah_1751"/>
<evidence type="ECO:0000313" key="2">
    <source>
        <dbReference type="Proteomes" id="UP000001059"/>
    </source>
</evidence>
<reference evidence="1 2" key="1">
    <citation type="submission" date="2010-03" db="EMBL/GenBank/DDBJ databases">
        <title>The complete genome of Methanohalophilus mahii DSM 5219.</title>
        <authorList>
            <consortium name="US DOE Joint Genome Institute (JGI-PGF)"/>
            <person name="Lucas S."/>
            <person name="Copeland A."/>
            <person name="Lapidus A."/>
            <person name="Glavina del Rio T."/>
            <person name="Dalin E."/>
            <person name="Tice H."/>
            <person name="Bruce D."/>
            <person name="Goodwin L."/>
            <person name="Pitluck S."/>
            <person name="Kyrpides N."/>
            <person name="Mavromatis K."/>
            <person name="Ivanova N."/>
            <person name="Lykidis A."/>
            <person name="Saunders E."/>
            <person name="Brettin T."/>
            <person name="Detter J.C."/>
            <person name="Han C."/>
            <person name="Land M."/>
            <person name="Hauser L."/>
            <person name="Markowitz V."/>
            <person name="Cheng J.-F."/>
            <person name="Hugenholtz P."/>
            <person name="Woyke T."/>
            <person name="Wu D."/>
            <person name="Spring S."/>
            <person name="Schneider S."/>
            <person name="Schroeder M."/>
            <person name="Klenk H.-P."/>
            <person name="Eisen J.A."/>
        </authorList>
    </citation>
    <scope>NUCLEOTIDE SEQUENCE [LARGE SCALE GENOMIC DNA]</scope>
    <source>
        <strain evidence="2">ATCC 35705 / DSM 5219 / SLP</strain>
    </source>
</reference>
<dbReference type="AlphaFoldDB" id="D5E7V8"/>
<evidence type="ECO:0000313" key="1">
    <source>
        <dbReference type="EMBL" id="ADE37246.1"/>
    </source>
</evidence>
<sequence length="68" mass="7695">MNCAICGAEADSEYCKKCEKILDEIVQRVGEKRWSAMDDCSYIYPMIKRAAKGELSVNDIINAMEVED</sequence>
<dbReference type="OrthoDB" id="146361at2157"/>